<dbReference type="EMBL" id="JAWDGP010004149">
    <property type="protein sequence ID" value="KAK3767447.1"/>
    <property type="molecule type" value="Genomic_DNA"/>
</dbReference>
<keyword evidence="2" id="KW-1185">Reference proteome</keyword>
<reference evidence="1" key="1">
    <citation type="journal article" date="2023" name="G3 (Bethesda)">
        <title>A reference genome for the long-term kleptoplast-retaining sea slug Elysia crispata morphotype clarki.</title>
        <authorList>
            <person name="Eastman K.E."/>
            <person name="Pendleton A.L."/>
            <person name="Shaikh M.A."/>
            <person name="Suttiyut T."/>
            <person name="Ogas R."/>
            <person name="Tomko P."/>
            <person name="Gavelis G."/>
            <person name="Widhalm J.R."/>
            <person name="Wisecaver J.H."/>
        </authorList>
    </citation>
    <scope>NUCLEOTIDE SEQUENCE</scope>
    <source>
        <strain evidence="1">ECLA1</strain>
    </source>
</reference>
<evidence type="ECO:0000313" key="1">
    <source>
        <dbReference type="EMBL" id="KAK3767447.1"/>
    </source>
</evidence>
<sequence>MKEASLGLKKCVESLPIVKLISKLSLCGNRSEFKQRKVLPWVQLNHEPHVGSLDVHVTASGPYFMLSVDQRVPGQVKKKWRTLRMCGLGAYGTAGCCSGHLSPGNFMPVAFSH</sequence>
<organism evidence="1 2">
    <name type="scientific">Elysia crispata</name>
    <name type="common">lettuce slug</name>
    <dbReference type="NCBI Taxonomy" id="231223"/>
    <lineage>
        <taxon>Eukaryota</taxon>
        <taxon>Metazoa</taxon>
        <taxon>Spiralia</taxon>
        <taxon>Lophotrochozoa</taxon>
        <taxon>Mollusca</taxon>
        <taxon>Gastropoda</taxon>
        <taxon>Heterobranchia</taxon>
        <taxon>Euthyneura</taxon>
        <taxon>Panpulmonata</taxon>
        <taxon>Sacoglossa</taxon>
        <taxon>Placobranchoidea</taxon>
        <taxon>Plakobranchidae</taxon>
        <taxon>Elysia</taxon>
    </lineage>
</organism>
<gene>
    <name evidence="1" type="ORF">RRG08_032122</name>
</gene>
<evidence type="ECO:0000313" key="2">
    <source>
        <dbReference type="Proteomes" id="UP001283361"/>
    </source>
</evidence>
<proteinExistence type="predicted"/>
<protein>
    <submittedName>
        <fullName evidence="1">Uncharacterized protein</fullName>
    </submittedName>
</protein>
<comment type="caution">
    <text evidence="1">The sequence shown here is derived from an EMBL/GenBank/DDBJ whole genome shotgun (WGS) entry which is preliminary data.</text>
</comment>
<name>A0AAE1DEE6_9GAST</name>
<dbReference type="AlphaFoldDB" id="A0AAE1DEE6"/>
<dbReference type="Proteomes" id="UP001283361">
    <property type="component" value="Unassembled WGS sequence"/>
</dbReference>
<accession>A0AAE1DEE6</accession>